<feature type="region of interest" description="Disordered" evidence="1">
    <location>
        <begin position="1"/>
        <end position="22"/>
    </location>
</feature>
<evidence type="ECO:0000256" key="1">
    <source>
        <dbReference type="SAM" id="MobiDB-lite"/>
    </source>
</evidence>
<dbReference type="InterPro" id="IPR050659">
    <property type="entry name" value="Peptidase_M24B"/>
</dbReference>
<dbReference type="SUPFAM" id="SSF55920">
    <property type="entry name" value="Creatinase/aminopeptidase"/>
    <property type="match status" value="1"/>
</dbReference>
<dbReference type="InterPro" id="IPR029149">
    <property type="entry name" value="Creatin/AminoP/Spt16_N"/>
</dbReference>
<protein>
    <recommendedName>
        <fullName evidence="3">Peptidase M24 domain-containing protein</fullName>
    </recommendedName>
</protein>
<organism evidence="4 5">
    <name type="scientific">Thanatephorus cucumeris (strain AG1-IB / isolate 7/3/14)</name>
    <name type="common">Lettuce bottom rot fungus</name>
    <name type="synonym">Rhizoctonia solani</name>
    <dbReference type="NCBI Taxonomy" id="1108050"/>
    <lineage>
        <taxon>Eukaryota</taxon>
        <taxon>Fungi</taxon>
        <taxon>Dikarya</taxon>
        <taxon>Basidiomycota</taxon>
        <taxon>Agaricomycotina</taxon>
        <taxon>Agaricomycetes</taxon>
        <taxon>Cantharellales</taxon>
        <taxon>Ceratobasidiaceae</taxon>
        <taxon>Rhizoctonia</taxon>
        <taxon>Rhizoctonia solani AG-1</taxon>
    </lineage>
</organism>
<dbReference type="InterPro" id="IPR036005">
    <property type="entry name" value="Creatinase/aminopeptidase-like"/>
</dbReference>
<dbReference type="Pfam" id="PF00557">
    <property type="entry name" value="Peptidase_M24"/>
    <property type="match status" value="1"/>
</dbReference>
<proteinExistence type="predicted"/>
<dbReference type="SUPFAM" id="SSF53092">
    <property type="entry name" value="Creatinase/prolidase N-terminal domain"/>
    <property type="match status" value="1"/>
</dbReference>
<dbReference type="InterPro" id="IPR000994">
    <property type="entry name" value="Pept_M24"/>
</dbReference>
<keyword evidence="2" id="KW-0812">Transmembrane</keyword>
<dbReference type="Gene3D" id="3.90.230.10">
    <property type="entry name" value="Creatinase/methionine aminopeptidase superfamily"/>
    <property type="match status" value="1"/>
</dbReference>
<dbReference type="EMBL" id="LN679101">
    <property type="protein sequence ID" value="CEL55218.1"/>
    <property type="molecule type" value="Genomic_DNA"/>
</dbReference>
<feature type="domain" description="Peptidase M24" evidence="3">
    <location>
        <begin position="227"/>
        <end position="431"/>
    </location>
</feature>
<evidence type="ECO:0000313" key="4">
    <source>
        <dbReference type="EMBL" id="CEL55218.1"/>
    </source>
</evidence>
<accession>A0A0B7FG91</accession>
<keyword evidence="5" id="KW-1185">Reference proteome</keyword>
<feature type="transmembrane region" description="Helical" evidence="2">
    <location>
        <begin position="28"/>
        <end position="46"/>
    </location>
</feature>
<evidence type="ECO:0000259" key="3">
    <source>
        <dbReference type="Pfam" id="PF00557"/>
    </source>
</evidence>
<dbReference type="PANTHER" id="PTHR46112">
    <property type="entry name" value="AMINOPEPTIDASE"/>
    <property type="match status" value="1"/>
</dbReference>
<dbReference type="PANTHER" id="PTHR46112:SF2">
    <property type="entry name" value="XAA-PRO AMINOPEPTIDASE P-RELATED"/>
    <property type="match status" value="1"/>
</dbReference>
<name>A0A0B7FG91_THACB</name>
<dbReference type="AlphaFoldDB" id="A0A0B7FG91"/>
<keyword evidence="2" id="KW-1133">Transmembrane helix</keyword>
<sequence>MKASDSEMGNRLGEEFAPKPQSPRVPLVAHRVGILVLIVLSYIAFLRPTKPDNDPNPFKHLASHCAHTSPITSSTFLERQSALARVLKEEHIGAYIAEPGPSATYFANISLGDWKLSERVFLLVVTPESGVHVLAPKFEQDRARLLSVPSREDVGLILWAEEENPYDVLFRALGLGGEDIGVAVDEGLRLFVAEGLKRAGGNGARVDMAPPSVRALREQKGVEEIALMQCANEVTLMAIRAVRERMYIGIRESQVKQLMALALSSAGLKNNFALVQFGENAALPHGSGSDRTLFARDMVLIDTGGSLHDYQSDVTRTFALPDSVIPDDHVRIWETVSKVQAYAFSVAHRGIEARRVDEAARVYMDNEQAGMSKYFSHRLGHGIGLEGHEAPYLRRGSDNVHKLEAGNAMSDEPGIYILGKVGVRLEDCFYIGSDGGTVLLTAGVGGFASNLWQP</sequence>
<dbReference type="Proteomes" id="UP000059188">
    <property type="component" value="Unassembled WGS sequence"/>
</dbReference>
<keyword evidence="2" id="KW-0472">Membrane</keyword>
<dbReference type="STRING" id="1108050.A0A0B7FG91"/>
<gene>
    <name evidence="4" type="ORF">RSOLAG1IB_01226</name>
</gene>
<dbReference type="OrthoDB" id="9995434at2759"/>
<evidence type="ECO:0000313" key="5">
    <source>
        <dbReference type="Proteomes" id="UP000059188"/>
    </source>
</evidence>
<evidence type="ECO:0000256" key="2">
    <source>
        <dbReference type="SAM" id="Phobius"/>
    </source>
</evidence>
<reference evidence="4 5" key="1">
    <citation type="submission" date="2014-11" db="EMBL/GenBank/DDBJ databases">
        <authorList>
            <person name="Wibberg Daniel"/>
        </authorList>
    </citation>
    <scope>NUCLEOTIDE SEQUENCE [LARGE SCALE GENOMIC DNA]</scope>
    <source>
        <strain evidence="4">Rhizoctonia solani AG1-IB 7/3/14</strain>
    </source>
</reference>
<dbReference type="Gene3D" id="3.40.350.10">
    <property type="entry name" value="Creatinase/prolidase N-terminal domain"/>
    <property type="match status" value="1"/>
</dbReference>